<evidence type="ECO:0000256" key="29">
    <source>
        <dbReference type="ARBA" id="ARBA00052473"/>
    </source>
</evidence>
<dbReference type="KEGG" id="tmu:101348681"/>
<comment type="catalytic activity">
    <reaction evidence="1">
        <text>9-(9Z-hexadecenoyloxy)-octadecanoate + H2O = (9Z)-hexadecenoate + 9-hydroxy-octadecanoate + H(+)</text>
        <dbReference type="Rhea" id="RHEA:52068"/>
        <dbReference type="ChEBI" id="CHEBI:15377"/>
        <dbReference type="ChEBI" id="CHEBI:15378"/>
        <dbReference type="ChEBI" id="CHEBI:32372"/>
        <dbReference type="ChEBI" id="CHEBI:136286"/>
        <dbReference type="ChEBI" id="CHEBI:136309"/>
    </reaction>
    <physiologicalReaction direction="left-to-right" evidence="1">
        <dbReference type="Rhea" id="RHEA:52069"/>
    </physiologicalReaction>
</comment>
<comment type="catalytic activity">
    <reaction evidence="15">
        <text>13-octadecanoyloxy-octadecanoate + H2O = 13-hydroxy-octadecanoate + octadecanoate + H(+)</text>
        <dbReference type="Rhea" id="RHEA:52084"/>
        <dbReference type="ChEBI" id="CHEBI:15377"/>
        <dbReference type="ChEBI" id="CHEBI:15378"/>
        <dbReference type="ChEBI" id="CHEBI:25629"/>
        <dbReference type="ChEBI" id="CHEBI:136304"/>
        <dbReference type="ChEBI" id="CHEBI:136335"/>
    </reaction>
    <physiologicalReaction direction="left-to-right" evidence="15">
        <dbReference type="Rhea" id="RHEA:52085"/>
    </physiologicalReaction>
</comment>
<comment type="catalytic activity">
    <reaction evidence="21">
        <text>12-(9Z-octadecenoyloxy)-octadecanoate + H2O = 12-hydroxyoctadecanoate + (9Z)-octadecenoate + H(+)</text>
        <dbReference type="Rhea" id="RHEA:52060"/>
        <dbReference type="ChEBI" id="CHEBI:15377"/>
        <dbReference type="ChEBI" id="CHEBI:15378"/>
        <dbReference type="ChEBI" id="CHEBI:30823"/>
        <dbReference type="ChEBI" id="CHEBI:84201"/>
        <dbReference type="ChEBI" id="CHEBI:136302"/>
    </reaction>
    <physiologicalReaction direction="left-to-right" evidence="21">
        <dbReference type="Rhea" id="RHEA:52061"/>
    </physiologicalReaction>
</comment>
<dbReference type="GO" id="GO:0016042">
    <property type="term" value="P:lipid catabolic process"/>
    <property type="evidence" value="ECO:0007669"/>
    <property type="project" value="UniProtKB-KW"/>
</dbReference>
<comment type="catalytic activity">
    <reaction evidence="17">
        <text>9-hexadecanoyloxy-octadecanoate + H2O = 9-hydroxy-octadecanoate + hexadecanoate + H(+)</text>
        <dbReference type="Rhea" id="RHEA:52052"/>
        <dbReference type="ChEBI" id="CHEBI:7896"/>
        <dbReference type="ChEBI" id="CHEBI:15377"/>
        <dbReference type="ChEBI" id="CHEBI:15378"/>
        <dbReference type="ChEBI" id="CHEBI:83670"/>
        <dbReference type="ChEBI" id="CHEBI:136286"/>
    </reaction>
    <physiologicalReaction direction="left-to-right" evidence="17">
        <dbReference type="Rhea" id="RHEA:52053"/>
    </physiologicalReaction>
</comment>
<dbReference type="GO" id="GO:0008126">
    <property type="term" value="F:acetylesterase activity"/>
    <property type="evidence" value="ECO:0007669"/>
    <property type="project" value="UniProtKB-EC"/>
</dbReference>
<evidence type="ECO:0000256" key="19">
    <source>
        <dbReference type="ARBA" id="ARBA00048656"/>
    </source>
</evidence>
<evidence type="ECO:0000256" key="14">
    <source>
        <dbReference type="ARBA" id="ARBA00047368"/>
    </source>
</evidence>
<gene>
    <name evidence="36" type="primary">CEL</name>
</gene>
<evidence type="ECO:0000256" key="11">
    <source>
        <dbReference type="ARBA" id="ARBA00023180"/>
    </source>
</evidence>
<keyword evidence="6 32" id="KW-0732">Signal</keyword>
<dbReference type="GeneID" id="101348681"/>
<reference evidence="36" key="1">
    <citation type="submission" date="2025-08" db="UniProtKB">
        <authorList>
            <consortium name="RefSeq"/>
        </authorList>
    </citation>
    <scope>IDENTIFICATION</scope>
</reference>
<dbReference type="RefSeq" id="XP_004375850.1">
    <property type="nucleotide sequence ID" value="XM_004375793.1"/>
</dbReference>
<dbReference type="InterPro" id="IPR002018">
    <property type="entry name" value="CarbesteraseB"/>
</dbReference>
<keyword evidence="8" id="KW-0442">Lipid degradation</keyword>
<feature type="chain" id="PRO_5015801268" description="Carboxylic ester hydrolase" evidence="32">
    <location>
        <begin position="21"/>
        <end position="599"/>
    </location>
</feature>
<dbReference type="OrthoDB" id="19653at2759"/>
<dbReference type="PANTHER" id="PTHR43903">
    <property type="entry name" value="NEUROLIGIN"/>
    <property type="match status" value="1"/>
</dbReference>
<dbReference type="Proteomes" id="UP000248480">
    <property type="component" value="Unplaced"/>
</dbReference>
<evidence type="ECO:0000256" key="18">
    <source>
        <dbReference type="ARBA" id="ARBA00048386"/>
    </source>
</evidence>
<evidence type="ECO:0000256" key="16">
    <source>
        <dbReference type="ARBA" id="ARBA00047653"/>
    </source>
</evidence>
<evidence type="ECO:0000256" key="32">
    <source>
        <dbReference type="RuleBase" id="RU361235"/>
    </source>
</evidence>
<dbReference type="InParanoid" id="A0A2Y9DJZ4"/>
<dbReference type="GO" id="GO:0005576">
    <property type="term" value="C:extracellular region"/>
    <property type="evidence" value="ECO:0007669"/>
    <property type="project" value="UniProtKB-SubCell"/>
</dbReference>
<dbReference type="STRING" id="127582.A0A2Y9DJZ4"/>
<evidence type="ECO:0000256" key="12">
    <source>
        <dbReference type="ARBA" id="ARBA00023369"/>
    </source>
</evidence>
<evidence type="ECO:0000256" key="25">
    <source>
        <dbReference type="ARBA" id="ARBA00049296"/>
    </source>
</evidence>
<evidence type="ECO:0000313" key="36">
    <source>
        <dbReference type="RefSeq" id="XP_004375850.1"/>
    </source>
</evidence>
<comment type="catalytic activity">
    <reaction evidence="16">
        <text>cholesteryl (9Z-octadecenoate) + H2O = cholesterol + (9Z)-octadecenoate + H(+)</text>
        <dbReference type="Rhea" id="RHEA:33875"/>
        <dbReference type="ChEBI" id="CHEBI:15377"/>
        <dbReference type="ChEBI" id="CHEBI:15378"/>
        <dbReference type="ChEBI" id="CHEBI:16113"/>
        <dbReference type="ChEBI" id="CHEBI:30823"/>
        <dbReference type="ChEBI" id="CHEBI:46898"/>
    </reaction>
    <physiologicalReaction direction="left-to-right" evidence="16">
        <dbReference type="Rhea" id="RHEA:33876"/>
    </physiologicalReaction>
</comment>
<evidence type="ECO:0000256" key="23">
    <source>
        <dbReference type="ARBA" id="ARBA00049221"/>
    </source>
</evidence>
<dbReference type="FunFam" id="3.40.50.1820:FF:000100">
    <property type="entry name" value="Carboxylic ester hydrolase"/>
    <property type="match status" value="1"/>
</dbReference>
<evidence type="ECO:0000313" key="35">
    <source>
        <dbReference type="Proteomes" id="UP000248480"/>
    </source>
</evidence>
<keyword evidence="4" id="KW-0719">Serine esterase</keyword>
<dbReference type="PROSITE" id="PS00122">
    <property type="entry name" value="CARBOXYLESTERASE_B_1"/>
    <property type="match status" value="1"/>
</dbReference>
<evidence type="ECO:0000256" key="31">
    <source>
        <dbReference type="ARBA" id="ARBA00064516"/>
    </source>
</evidence>
<comment type="subunit">
    <text evidence="31">Interacts with CLC.</text>
</comment>
<sequence>MGRLELVVLGFTCCLAVASSAKLGAVYTEGGFVEGVNKKLGLFGDYVDIFKGIPFAAPPKALEKPQQHPGWQGTLEAKDFKKRCLQATITQDNTYGDEDCLYLNIWVPQGKKEVSQDLPVMIWIYGGAFLMGSGQGANFLNNYLYDGEEIATRGNVIVVSFNYRVGPLGFLSTGDSNLPGNYGLLDQHMAIAWVKRNIAAFGGDPNNITVFGESAGGASASLQTLSPYNKGLIRRAISQSGVALSPWAIQKNPLSWAKMIAKEVGCPTDDTSKMAKCLKVTDPRALTMAYKLPLSGLDYPVLHYLGFLPVVDGDFIPDNPINLYANAADIDYLAGTNDMDGHLFSTINMPAVDKTYKTVTDEDFYKLVSRFTIAKGQRGANATFDIYTEPWASDSSQEAKKKTVVDLETDILFLMPTKVALAQHRTNAKSAKTYSYLFSHPSRMPIYPSWMGADHADDLQYVLGKPFITPLGYRPQDRTVSETMIAYWTNFARSGDPNMGHLAIPTHWYPYTVEDDNYLEITKKMESSSMKQHLRSNYLQYWTVTYQALPMVTDGEAVPVSPTDDSEASPVPPTSDSEAAPVPPMGDSEEAQMPIVIGF</sequence>
<comment type="catalytic activity">
    <reaction evidence="26">
        <text>13-(9Z-hexadecenoyloxy)-octadecanoate + H2O = 13-hydroxy-octadecanoate + (9Z)-hexadecenoate + H(+)</text>
        <dbReference type="Rhea" id="RHEA:52076"/>
        <dbReference type="ChEBI" id="CHEBI:15377"/>
        <dbReference type="ChEBI" id="CHEBI:15378"/>
        <dbReference type="ChEBI" id="CHEBI:32372"/>
        <dbReference type="ChEBI" id="CHEBI:136304"/>
        <dbReference type="ChEBI" id="CHEBI:136315"/>
    </reaction>
    <physiologicalReaction direction="left-to-right" evidence="26">
        <dbReference type="Rhea" id="RHEA:52077"/>
    </physiologicalReaction>
</comment>
<evidence type="ECO:0000256" key="17">
    <source>
        <dbReference type="ARBA" id="ARBA00047863"/>
    </source>
</evidence>
<comment type="catalytic activity">
    <reaction evidence="29">
        <text>5-(9Z-hexadecenoyloxy)-octadecanoate + H2O = 5-hydroxy-octadecanoate + (9Z)-hexadecenoate + H(+)</text>
        <dbReference type="Rhea" id="RHEA:52092"/>
        <dbReference type="ChEBI" id="CHEBI:15377"/>
        <dbReference type="ChEBI" id="CHEBI:15378"/>
        <dbReference type="ChEBI" id="CHEBI:32372"/>
        <dbReference type="ChEBI" id="CHEBI:136369"/>
        <dbReference type="ChEBI" id="CHEBI:136370"/>
    </reaction>
    <physiologicalReaction direction="left-to-right" evidence="29">
        <dbReference type="Rhea" id="RHEA:52093"/>
    </physiologicalReaction>
</comment>
<evidence type="ECO:0000256" key="8">
    <source>
        <dbReference type="ARBA" id="ARBA00022963"/>
    </source>
</evidence>
<evidence type="ECO:0000256" key="33">
    <source>
        <dbReference type="SAM" id="MobiDB-lite"/>
    </source>
</evidence>
<feature type="region of interest" description="Disordered" evidence="33">
    <location>
        <begin position="555"/>
        <end position="593"/>
    </location>
</feature>
<protein>
    <recommendedName>
        <fullName evidence="32">Carboxylic ester hydrolase</fullName>
        <ecNumber evidence="32">3.1.1.-</ecNumber>
    </recommendedName>
</protein>
<comment type="catalytic activity">
    <reaction evidence="12">
        <text>a triacylglycerol + H2O = a diacylglycerol + a fatty acid + H(+)</text>
        <dbReference type="Rhea" id="RHEA:12044"/>
        <dbReference type="ChEBI" id="CHEBI:15377"/>
        <dbReference type="ChEBI" id="CHEBI:15378"/>
        <dbReference type="ChEBI" id="CHEBI:17855"/>
        <dbReference type="ChEBI" id="CHEBI:18035"/>
        <dbReference type="ChEBI" id="CHEBI:28868"/>
        <dbReference type="EC" id="3.1.1.3"/>
    </reaction>
    <physiologicalReaction direction="left-to-right" evidence="12">
        <dbReference type="Rhea" id="RHEA:12045"/>
    </physiologicalReaction>
</comment>
<evidence type="ECO:0000256" key="13">
    <source>
        <dbReference type="ARBA" id="ARBA00033629"/>
    </source>
</evidence>
<evidence type="ECO:0000256" key="24">
    <source>
        <dbReference type="ARBA" id="ARBA00049290"/>
    </source>
</evidence>
<comment type="catalytic activity">
    <reaction evidence="14">
        <text>12-hexadecanoyloxy-octadecanoate + H2O = 12-hydroxyoctadecanoate + hexadecanoate + H(+)</text>
        <dbReference type="Rhea" id="RHEA:52056"/>
        <dbReference type="ChEBI" id="CHEBI:7896"/>
        <dbReference type="ChEBI" id="CHEBI:15377"/>
        <dbReference type="ChEBI" id="CHEBI:15378"/>
        <dbReference type="ChEBI" id="CHEBI:83677"/>
        <dbReference type="ChEBI" id="CHEBI:84201"/>
    </reaction>
    <physiologicalReaction direction="left-to-right" evidence="14">
        <dbReference type="Rhea" id="RHEA:52057"/>
    </physiologicalReaction>
</comment>
<name>A0A2Y9DJZ4_TRIMA</name>
<evidence type="ECO:0000256" key="28">
    <source>
        <dbReference type="ARBA" id="ARBA00051791"/>
    </source>
</evidence>
<evidence type="ECO:0000256" key="21">
    <source>
        <dbReference type="ARBA" id="ARBA00048701"/>
    </source>
</evidence>
<comment type="catalytic activity">
    <reaction evidence="20">
        <text>12-octadecanoyloxy-octadecanoate + H2O = 12-hydroxyoctadecanoate + octadecanoate + H(+)</text>
        <dbReference type="Rhea" id="RHEA:52080"/>
        <dbReference type="ChEBI" id="CHEBI:15377"/>
        <dbReference type="ChEBI" id="CHEBI:15378"/>
        <dbReference type="ChEBI" id="CHEBI:25629"/>
        <dbReference type="ChEBI" id="CHEBI:84201"/>
        <dbReference type="ChEBI" id="CHEBI:136330"/>
    </reaction>
    <physiologicalReaction direction="left-to-right" evidence="20">
        <dbReference type="Rhea" id="RHEA:52081"/>
    </physiologicalReaction>
</comment>
<evidence type="ECO:0000256" key="5">
    <source>
        <dbReference type="ARBA" id="ARBA00022525"/>
    </source>
</evidence>
<comment type="catalytic activity">
    <reaction evidence="23">
        <text>9-octadecanoyloxy-octadecanoate + H2O = 9-hydroxy-octadecanoate + octadecanoate + H(+)</text>
        <dbReference type="Rhea" id="RHEA:52096"/>
        <dbReference type="ChEBI" id="CHEBI:15377"/>
        <dbReference type="ChEBI" id="CHEBI:15378"/>
        <dbReference type="ChEBI" id="CHEBI:25629"/>
        <dbReference type="ChEBI" id="CHEBI:136286"/>
        <dbReference type="ChEBI" id="CHEBI:136373"/>
    </reaction>
    <physiologicalReaction direction="left-to-right" evidence="23">
        <dbReference type="Rhea" id="RHEA:52097"/>
    </physiologicalReaction>
</comment>
<dbReference type="CDD" id="cd00312">
    <property type="entry name" value="Esterase_lipase"/>
    <property type="match status" value="1"/>
</dbReference>
<dbReference type="FunCoup" id="A0A2Y9DJZ4">
    <property type="interactions" value="15"/>
</dbReference>
<evidence type="ECO:0000256" key="4">
    <source>
        <dbReference type="ARBA" id="ARBA00022487"/>
    </source>
</evidence>
<organism evidence="35 36">
    <name type="scientific">Trichechus manatus latirostris</name>
    <name type="common">Florida manatee</name>
    <dbReference type="NCBI Taxonomy" id="127582"/>
    <lineage>
        <taxon>Eukaryota</taxon>
        <taxon>Metazoa</taxon>
        <taxon>Chordata</taxon>
        <taxon>Craniata</taxon>
        <taxon>Vertebrata</taxon>
        <taxon>Euteleostomi</taxon>
        <taxon>Mammalia</taxon>
        <taxon>Eutheria</taxon>
        <taxon>Afrotheria</taxon>
        <taxon>Sirenia</taxon>
        <taxon>Trichechidae</taxon>
        <taxon>Trichechus</taxon>
    </lineage>
</organism>
<evidence type="ECO:0000256" key="6">
    <source>
        <dbReference type="ARBA" id="ARBA00022729"/>
    </source>
</evidence>
<evidence type="ECO:0000256" key="20">
    <source>
        <dbReference type="ARBA" id="ARBA00048680"/>
    </source>
</evidence>
<comment type="catalytic activity">
    <reaction evidence="25">
        <text>13-(9Z-octadecenoyloxy)-octadecanoate + H2O = 13-hydroxy-octadecanoate + (9Z)-octadecenoate + H(+)</text>
        <dbReference type="Rhea" id="RHEA:52064"/>
        <dbReference type="ChEBI" id="CHEBI:15377"/>
        <dbReference type="ChEBI" id="CHEBI:15378"/>
        <dbReference type="ChEBI" id="CHEBI:30823"/>
        <dbReference type="ChEBI" id="CHEBI:136303"/>
        <dbReference type="ChEBI" id="CHEBI:136304"/>
    </reaction>
    <physiologicalReaction direction="left-to-right" evidence="25">
        <dbReference type="Rhea" id="RHEA:52065"/>
    </physiologicalReaction>
</comment>
<dbReference type="InterPro" id="IPR019819">
    <property type="entry name" value="Carboxylesterase_B_CS"/>
</dbReference>
<dbReference type="GO" id="GO:0004771">
    <property type="term" value="F:sterol ester esterase activity"/>
    <property type="evidence" value="ECO:0007669"/>
    <property type="project" value="UniProtKB-EC"/>
</dbReference>
<dbReference type="SUPFAM" id="SSF53474">
    <property type="entry name" value="alpha/beta-Hydrolases"/>
    <property type="match status" value="1"/>
</dbReference>
<evidence type="ECO:0000256" key="30">
    <source>
        <dbReference type="ARBA" id="ARBA00053019"/>
    </source>
</evidence>
<dbReference type="PROSITE" id="PS00941">
    <property type="entry name" value="CARBOXYLESTERASE_B_2"/>
    <property type="match status" value="1"/>
</dbReference>
<dbReference type="CTD" id="1056"/>
<keyword evidence="5" id="KW-0964">Secreted</keyword>
<keyword evidence="10" id="KW-1015">Disulfide bond</keyword>
<proteinExistence type="inferred from homology"/>
<feature type="domain" description="Carboxylesterase type B" evidence="34">
    <location>
        <begin position="25"/>
        <end position="542"/>
    </location>
</feature>
<comment type="catalytic activity">
    <reaction evidence="24">
        <text>1,2,3-trioctanoylglycerol + H2O = dioctanoylglycerol + octanoate + H(+)</text>
        <dbReference type="Rhea" id="RHEA:47864"/>
        <dbReference type="ChEBI" id="CHEBI:15377"/>
        <dbReference type="ChEBI" id="CHEBI:15378"/>
        <dbReference type="ChEBI" id="CHEBI:25646"/>
        <dbReference type="ChEBI" id="CHEBI:76978"/>
        <dbReference type="ChEBI" id="CHEBI:88066"/>
    </reaction>
    <physiologicalReaction direction="left-to-right" evidence="24">
        <dbReference type="Rhea" id="RHEA:47865"/>
    </physiologicalReaction>
</comment>
<comment type="catalytic activity">
    <reaction evidence="19">
        <text>1-hexadecanoyl-sn-glycero-3-phosphocholine + H2O = sn-glycerol 3-phosphocholine + hexadecanoate + H(+)</text>
        <dbReference type="Rhea" id="RHEA:40435"/>
        <dbReference type="ChEBI" id="CHEBI:7896"/>
        <dbReference type="ChEBI" id="CHEBI:15377"/>
        <dbReference type="ChEBI" id="CHEBI:15378"/>
        <dbReference type="ChEBI" id="CHEBI:16870"/>
        <dbReference type="ChEBI" id="CHEBI:72998"/>
    </reaction>
    <physiologicalReaction direction="left-to-right" evidence="19">
        <dbReference type="Rhea" id="RHEA:40436"/>
    </physiologicalReaction>
</comment>
<dbReference type="EC" id="3.1.1.-" evidence="32"/>
<keyword evidence="35" id="KW-1185">Reference proteome</keyword>
<keyword evidence="7 32" id="KW-0378">Hydrolase</keyword>
<comment type="catalytic activity">
    <reaction evidence="13">
        <text>a butanoate ester + H2O = an aliphatic alcohol + butanoate + H(+)</text>
        <dbReference type="Rhea" id="RHEA:47348"/>
        <dbReference type="ChEBI" id="CHEBI:2571"/>
        <dbReference type="ChEBI" id="CHEBI:15377"/>
        <dbReference type="ChEBI" id="CHEBI:15378"/>
        <dbReference type="ChEBI" id="CHEBI:17968"/>
        <dbReference type="ChEBI" id="CHEBI:50477"/>
    </reaction>
    <physiologicalReaction direction="left-to-right" evidence="13">
        <dbReference type="Rhea" id="RHEA:47349"/>
    </physiologicalReaction>
</comment>
<evidence type="ECO:0000256" key="2">
    <source>
        <dbReference type="ARBA" id="ARBA00004613"/>
    </source>
</evidence>
<evidence type="ECO:0000256" key="1">
    <source>
        <dbReference type="ARBA" id="ARBA00000923"/>
    </source>
</evidence>
<comment type="catalytic activity">
    <reaction evidence="27">
        <text>12-(9Z-hexadecenoyloxy)-octadecanoate + H2O = 12-hydroxyoctadecanoate + (9Z)-hexadecenoate + H(+)</text>
        <dbReference type="Rhea" id="RHEA:52072"/>
        <dbReference type="ChEBI" id="CHEBI:15377"/>
        <dbReference type="ChEBI" id="CHEBI:15378"/>
        <dbReference type="ChEBI" id="CHEBI:32372"/>
        <dbReference type="ChEBI" id="CHEBI:84201"/>
        <dbReference type="ChEBI" id="CHEBI:136312"/>
    </reaction>
    <physiologicalReaction direction="left-to-right" evidence="27">
        <dbReference type="Rhea" id="RHEA:52073"/>
    </physiologicalReaction>
</comment>
<comment type="catalytic activity">
    <reaction evidence="28">
        <text>an acetyl ester + H2O = an aliphatic alcohol + acetate + H(+)</text>
        <dbReference type="Rhea" id="RHEA:12957"/>
        <dbReference type="ChEBI" id="CHEBI:2571"/>
        <dbReference type="ChEBI" id="CHEBI:15377"/>
        <dbReference type="ChEBI" id="CHEBI:15378"/>
        <dbReference type="ChEBI" id="CHEBI:30089"/>
        <dbReference type="ChEBI" id="CHEBI:47622"/>
        <dbReference type="EC" id="3.1.1.6"/>
    </reaction>
    <physiologicalReaction direction="left-to-right" evidence="28">
        <dbReference type="Rhea" id="RHEA:12958"/>
    </physiologicalReaction>
</comment>
<dbReference type="Gene3D" id="3.40.50.1820">
    <property type="entry name" value="alpha/beta hydrolase"/>
    <property type="match status" value="1"/>
</dbReference>
<keyword evidence="9" id="KW-0443">Lipid metabolism</keyword>
<evidence type="ECO:0000256" key="22">
    <source>
        <dbReference type="ARBA" id="ARBA00048800"/>
    </source>
</evidence>
<dbReference type="GO" id="GO:0004806">
    <property type="term" value="F:triacylglycerol lipase activity"/>
    <property type="evidence" value="ECO:0007669"/>
    <property type="project" value="UniProtKB-EC"/>
</dbReference>
<dbReference type="InterPro" id="IPR019826">
    <property type="entry name" value="Carboxylesterase_B_AS"/>
</dbReference>
<evidence type="ECO:0000256" key="27">
    <source>
        <dbReference type="ARBA" id="ARBA00049428"/>
    </source>
</evidence>
<evidence type="ECO:0000256" key="26">
    <source>
        <dbReference type="ARBA" id="ARBA00049322"/>
    </source>
</evidence>
<evidence type="ECO:0000256" key="7">
    <source>
        <dbReference type="ARBA" id="ARBA00022801"/>
    </source>
</evidence>
<feature type="signal peptide" evidence="32">
    <location>
        <begin position="1"/>
        <end position="20"/>
    </location>
</feature>
<dbReference type="AlphaFoldDB" id="A0A2Y9DJZ4"/>
<comment type="catalytic activity">
    <reaction evidence="18">
        <text>1,2,3-tri-(9Z-octadecenoyl)-glycerol + H2O = di-(9Z)-octadecenoylglycerol + (9Z)-octadecenoate + H(+)</text>
        <dbReference type="Rhea" id="RHEA:38575"/>
        <dbReference type="ChEBI" id="CHEBI:15377"/>
        <dbReference type="ChEBI" id="CHEBI:15378"/>
        <dbReference type="ChEBI" id="CHEBI:30823"/>
        <dbReference type="ChEBI" id="CHEBI:53753"/>
        <dbReference type="ChEBI" id="CHEBI:75945"/>
    </reaction>
    <physiologicalReaction direction="left-to-right" evidence="18">
        <dbReference type="Rhea" id="RHEA:38576"/>
    </physiologicalReaction>
</comment>
<evidence type="ECO:0000256" key="3">
    <source>
        <dbReference type="ARBA" id="ARBA00005964"/>
    </source>
</evidence>
<dbReference type="InterPro" id="IPR051093">
    <property type="entry name" value="Neuroligin/BSAL"/>
</dbReference>
<comment type="catalytic activity">
    <reaction evidence="22">
        <text>9-(9Z-octadecenoyloxy)-octadecanoate + H2O = 9-hydroxy-octadecanoate + (9Z)-octadecenoate + H(+)</text>
        <dbReference type="Rhea" id="RHEA:52048"/>
        <dbReference type="ChEBI" id="CHEBI:15377"/>
        <dbReference type="ChEBI" id="CHEBI:15378"/>
        <dbReference type="ChEBI" id="CHEBI:30823"/>
        <dbReference type="ChEBI" id="CHEBI:136282"/>
        <dbReference type="ChEBI" id="CHEBI:136286"/>
    </reaction>
    <physiologicalReaction direction="left-to-right" evidence="22">
        <dbReference type="Rhea" id="RHEA:52049"/>
    </physiologicalReaction>
</comment>
<dbReference type="InterPro" id="IPR029058">
    <property type="entry name" value="AB_hydrolase_fold"/>
</dbReference>
<dbReference type="Pfam" id="PF00135">
    <property type="entry name" value="COesterase"/>
    <property type="match status" value="1"/>
</dbReference>
<evidence type="ECO:0000256" key="10">
    <source>
        <dbReference type="ARBA" id="ARBA00023157"/>
    </source>
</evidence>
<evidence type="ECO:0000256" key="9">
    <source>
        <dbReference type="ARBA" id="ARBA00023098"/>
    </source>
</evidence>
<evidence type="ECO:0000256" key="15">
    <source>
        <dbReference type="ARBA" id="ARBA00047427"/>
    </source>
</evidence>
<comment type="similarity">
    <text evidence="3 32">Belongs to the type-B carboxylesterase/lipase family.</text>
</comment>
<accession>A0A2Y9DJZ4</accession>
<comment type="catalytic activity">
    <reaction evidence="30">
        <text>a sterol ester + H2O = a sterol + a fatty acid + H(+)</text>
        <dbReference type="Rhea" id="RHEA:10100"/>
        <dbReference type="ChEBI" id="CHEBI:15377"/>
        <dbReference type="ChEBI" id="CHEBI:15378"/>
        <dbReference type="ChEBI" id="CHEBI:15889"/>
        <dbReference type="ChEBI" id="CHEBI:28868"/>
        <dbReference type="ChEBI" id="CHEBI:35915"/>
        <dbReference type="EC" id="3.1.1.13"/>
    </reaction>
    <physiologicalReaction direction="left-to-right" evidence="30">
        <dbReference type="Rhea" id="RHEA:10101"/>
    </physiologicalReaction>
</comment>
<comment type="subcellular location">
    <subcellularLocation>
        <location evidence="2">Secreted</location>
    </subcellularLocation>
</comment>
<evidence type="ECO:0000259" key="34">
    <source>
        <dbReference type="Pfam" id="PF00135"/>
    </source>
</evidence>
<keyword evidence="11" id="KW-0325">Glycoprotein</keyword>